<dbReference type="PANTHER" id="PTHR30474:SF1">
    <property type="entry name" value="PEPTIDOGLYCAN GLYCOSYLTRANSFERASE MRDB"/>
    <property type="match status" value="1"/>
</dbReference>
<keyword evidence="3" id="KW-0133">Cell shape</keyword>
<feature type="transmembrane region" description="Helical" evidence="6">
    <location>
        <begin position="348"/>
        <end position="368"/>
    </location>
</feature>
<evidence type="ECO:0000313" key="8">
    <source>
        <dbReference type="Proteomes" id="UP000604730"/>
    </source>
</evidence>
<evidence type="ECO:0000256" key="2">
    <source>
        <dbReference type="ARBA" id="ARBA00022692"/>
    </source>
</evidence>
<comment type="caution">
    <text evidence="7">The sequence shown here is derived from an EMBL/GenBank/DDBJ whole genome shotgun (WGS) entry which is preliminary data.</text>
</comment>
<organism evidence="7 8">
    <name type="scientific">Catonella massiliensis</name>
    <dbReference type="NCBI Taxonomy" id="2799636"/>
    <lineage>
        <taxon>Bacteria</taxon>
        <taxon>Bacillati</taxon>
        <taxon>Bacillota</taxon>
        <taxon>Clostridia</taxon>
        <taxon>Lachnospirales</taxon>
        <taxon>Lachnospiraceae</taxon>
        <taxon>Catonella</taxon>
    </lineage>
</organism>
<accession>A0ABS1IZ25</accession>
<feature type="transmembrane region" description="Helical" evidence="6">
    <location>
        <begin position="312"/>
        <end position="336"/>
    </location>
</feature>
<keyword evidence="8" id="KW-1185">Reference proteome</keyword>
<proteinExistence type="predicted"/>
<feature type="transmembrane region" description="Helical" evidence="6">
    <location>
        <begin position="96"/>
        <end position="125"/>
    </location>
</feature>
<feature type="transmembrane region" description="Helical" evidence="6">
    <location>
        <begin position="71"/>
        <end position="90"/>
    </location>
</feature>
<feature type="transmembrane region" description="Helical" evidence="6">
    <location>
        <begin position="44"/>
        <end position="64"/>
    </location>
</feature>
<feature type="transmembrane region" description="Helical" evidence="6">
    <location>
        <begin position="160"/>
        <end position="177"/>
    </location>
</feature>
<evidence type="ECO:0000256" key="1">
    <source>
        <dbReference type="ARBA" id="ARBA00004141"/>
    </source>
</evidence>
<gene>
    <name evidence="7" type="ORF">JJN12_04975</name>
</gene>
<evidence type="ECO:0000256" key="4">
    <source>
        <dbReference type="ARBA" id="ARBA00022989"/>
    </source>
</evidence>
<dbReference type="Proteomes" id="UP000604730">
    <property type="component" value="Unassembled WGS sequence"/>
</dbReference>
<comment type="subcellular location">
    <subcellularLocation>
        <location evidence="1">Membrane</location>
        <topology evidence="1">Multi-pass membrane protein</topology>
    </subcellularLocation>
</comment>
<evidence type="ECO:0000313" key="7">
    <source>
        <dbReference type="EMBL" id="MBK5897140.1"/>
    </source>
</evidence>
<feature type="transmembrane region" description="Helical" evidence="6">
    <location>
        <begin position="12"/>
        <end position="32"/>
    </location>
</feature>
<dbReference type="InterPro" id="IPR001182">
    <property type="entry name" value="FtsW/RodA"/>
</dbReference>
<dbReference type="PANTHER" id="PTHR30474">
    <property type="entry name" value="CELL CYCLE PROTEIN"/>
    <property type="match status" value="1"/>
</dbReference>
<protein>
    <submittedName>
        <fullName evidence="7">FtsW/RodA/SpoVE family cell cycle protein</fullName>
    </submittedName>
</protein>
<dbReference type="RefSeq" id="WP_208428646.1">
    <property type="nucleotide sequence ID" value="NZ_JAEPRJ010000001.1"/>
</dbReference>
<keyword evidence="2 6" id="KW-0812">Transmembrane</keyword>
<evidence type="ECO:0000256" key="5">
    <source>
        <dbReference type="ARBA" id="ARBA00023136"/>
    </source>
</evidence>
<feature type="transmembrane region" description="Helical" evidence="6">
    <location>
        <begin position="279"/>
        <end position="300"/>
    </location>
</feature>
<name>A0ABS1IZ25_9FIRM</name>
<feature type="transmembrane region" description="Helical" evidence="6">
    <location>
        <begin position="137"/>
        <end position="154"/>
    </location>
</feature>
<keyword evidence="4 6" id="KW-1133">Transmembrane helix</keyword>
<dbReference type="Pfam" id="PF01098">
    <property type="entry name" value="FTSW_RODA_SPOVE"/>
    <property type="match status" value="1"/>
</dbReference>
<sequence length="386" mass="42318">MLKNKKYDFKDFSFSLLAAALLLCLISVYCLFRSDGAGMAKRQLIGVVLGLIVAIVGALIDYHLICKFAIMYYLIGIILLVLVRFTSFGIDYDTGAYRWLAIGSVVIQPSELVKIILIIVLAVLFSKVKNKLNKWSIFALTVVIMMLPTSLILIQTDLSSSMVCMFIFAIMIFMAGLSLKIIGITLAVSVPVCAGLFWYVIQPGQKLLTNKQQLRILGFLNPEEYALTERYQQINSVNAIAAGKVLGKTLGGDTSDFRLFNKVFVNESDFVFSVLAEELGFLGCVLVIVLFAFIVFKCVLIARRTADFTGKMIAIGVSAMLAFQSFVNIGVATALLPNTGLPLPFLSYGLSSLLSNFLAIAMVLNVGLQKAKHGLTFNSGENEILF</sequence>
<reference evidence="7 8" key="1">
    <citation type="submission" date="2021-01" db="EMBL/GenBank/DDBJ databases">
        <title>Isolation and description of Catonella massiliensis sp. nov., a novel Catonella species, isolated from a stable periodontitis subject.</title>
        <authorList>
            <person name="Antezack A."/>
            <person name="Boxberger M."/>
            <person name="La Scola B."/>
            <person name="Monnet-Corti V."/>
        </authorList>
    </citation>
    <scope>NUCLEOTIDE SEQUENCE [LARGE SCALE GENOMIC DNA]</scope>
    <source>
        <strain evidence="7 8">Marseille-Q4567</strain>
    </source>
</reference>
<dbReference type="EMBL" id="JAEPRJ010000001">
    <property type="protein sequence ID" value="MBK5897140.1"/>
    <property type="molecule type" value="Genomic_DNA"/>
</dbReference>
<feature type="transmembrane region" description="Helical" evidence="6">
    <location>
        <begin position="184"/>
        <end position="201"/>
    </location>
</feature>
<evidence type="ECO:0000256" key="6">
    <source>
        <dbReference type="SAM" id="Phobius"/>
    </source>
</evidence>
<evidence type="ECO:0000256" key="3">
    <source>
        <dbReference type="ARBA" id="ARBA00022960"/>
    </source>
</evidence>
<keyword evidence="5 6" id="KW-0472">Membrane</keyword>